<protein>
    <submittedName>
        <fullName evidence="3">Protein tyrosine kinase</fullName>
    </submittedName>
</protein>
<evidence type="ECO:0000256" key="1">
    <source>
        <dbReference type="SAM" id="MobiDB-lite"/>
    </source>
</evidence>
<dbReference type="RefSeq" id="WP_098038040.1">
    <property type="nucleotide sequence ID" value="NZ_CWGJ01000011.1"/>
</dbReference>
<keyword evidence="3" id="KW-0808">Transferase</keyword>
<dbReference type="PANTHER" id="PTHR44167">
    <property type="entry name" value="OVARIAN-SPECIFIC SERINE/THREONINE-PROTEIN KINASE LOK-RELATED"/>
    <property type="match status" value="1"/>
</dbReference>
<accession>A0A0H5E4N0</accession>
<dbReference type="PANTHER" id="PTHR44167:SF24">
    <property type="entry name" value="SERINE_THREONINE-PROTEIN KINASE CHK2"/>
    <property type="match status" value="1"/>
</dbReference>
<dbReference type="InterPro" id="IPR000719">
    <property type="entry name" value="Prot_kinase_dom"/>
</dbReference>
<dbReference type="Gene3D" id="1.10.510.10">
    <property type="entry name" value="Transferase(Phosphotransferase) domain 1"/>
    <property type="match status" value="1"/>
</dbReference>
<proteinExistence type="predicted"/>
<dbReference type="EMBL" id="CWGJ01000011">
    <property type="protein sequence ID" value="CRX38190.1"/>
    <property type="molecule type" value="Genomic_DNA"/>
</dbReference>
<dbReference type="Pfam" id="PF00069">
    <property type="entry name" value="Pkinase"/>
    <property type="match status" value="1"/>
</dbReference>
<dbReference type="GO" id="GO:0004674">
    <property type="term" value="F:protein serine/threonine kinase activity"/>
    <property type="evidence" value="ECO:0007669"/>
    <property type="project" value="TreeGrafter"/>
</dbReference>
<evidence type="ECO:0000313" key="4">
    <source>
        <dbReference type="Proteomes" id="UP000220251"/>
    </source>
</evidence>
<keyword evidence="3" id="KW-0418">Kinase</keyword>
<evidence type="ECO:0000259" key="2">
    <source>
        <dbReference type="PROSITE" id="PS50011"/>
    </source>
</evidence>
<dbReference type="PROSITE" id="PS50011">
    <property type="entry name" value="PROTEIN_KINASE_DOM"/>
    <property type="match status" value="1"/>
</dbReference>
<feature type="domain" description="Protein kinase" evidence="2">
    <location>
        <begin position="395"/>
        <end position="674"/>
    </location>
</feature>
<reference evidence="4" key="1">
    <citation type="submission" date="2015-06" db="EMBL/GenBank/DDBJ databases">
        <authorList>
            <person name="Bertelli C."/>
        </authorList>
    </citation>
    <scope>NUCLEOTIDE SEQUENCE [LARGE SCALE GENOMIC DNA]</scope>
    <source>
        <strain evidence="4">CRIB-30</strain>
    </source>
</reference>
<evidence type="ECO:0000313" key="3">
    <source>
        <dbReference type="EMBL" id="CRX38190.1"/>
    </source>
</evidence>
<organism evidence="3 4">
    <name type="scientific">Estrella lausannensis</name>
    <dbReference type="NCBI Taxonomy" id="483423"/>
    <lineage>
        <taxon>Bacteria</taxon>
        <taxon>Pseudomonadati</taxon>
        <taxon>Chlamydiota</taxon>
        <taxon>Chlamydiia</taxon>
        <taxon>Parachlamydiales</taxon>
        <taxon>Candidatus Criblamydiaceae</taxon>
        <taxon>Estrella</taxon>
    </lineage>
</organism>
<feature type="compositionally biased region" description="Basic and acidic residues" evidence="1">
    <location>
        <begin position="140"/>
        <end position="155"/>
    </location>
</feature>
<dbReference type="GO" id="GO:0005524">
    <property type="term" value="F:ATP binding"/>
    <property type="evidence" value="ECO:0007669"/>
    <property type="project" value="InterPro"/>
</dbReference>
<gene>
    <name evidence="3" type="ORF">ELAC_0841</name>
</gene>
<dbReference type="OrthoDB" id="9813021at2"/>
<name>A0A0H5E4N0_9BACT</name>
<dbReference type="Proteomes" id="UP000220251">
    <property type="component" value="Unassembled WGS sequence"/>
</dbReference>
<dbReference type="InterPro" id="IPR011009">
    <property type="entry name" value="Kinase-like_dom_sf"/>
</dbReference>
<keyword evidence="4" id="KW-1185">Reference proteome</keyword>
<dbReference type="SUPFAM" id="SSF56112">
    <property type="entry name" value="Protein kinase-like (PK-like)"/>
    <property type="match status" value="1"/>
</dbReference>
<feature type="region of interest" description="Disordered" evidence="1">
    <location>
        <begin position="101"/>
        <end position="258"/>
    </location>
</feature>
<dbReference type="AlphaFoldDB" id="A0A0H5E4N0"/>
<sequence length="685" mass="75223">MNINTAYGLIQSFAKEMELPKNRVNQDAKPSLDKIASIVNDCMQAHAITADQKAELVNCLASITNLGNGLSSNQFIAKNLVNKAQNVLKIAQALEASKLESPLSLSPKKPMQHAESKQQSNISPPASDKAKSRSHGASKASDRVAAKRSVIKPEPEVSPPISDKSKSRSHGVSNASRKVFSRRAIVKPEPKVSPPVSEKATSHSPVASKASSKGASKPEEMSSPPRVEVVKQASAESISKKGVKALSGKGAGHASEKQKTLTKALAELLDTPRLERKIGEKLANSLKDWASDNKGAREPNLKELARVLDEIHQKVEPDTLRSMQGLKTNLKTAIDALRDVEAERVRATPPDQPKKADVNPLLEKSKSIEAKLSKNKSRLQLKKIKKSGSFVQKELHRHETVGVGGGGEVVSYKSQSHNTKKAVKILHDAESSSNESELKSLYINPITGKEVKSIPGLQPQAKITAEEGTVKVFTLFESDITNLEREISYNDLMKGVADLAFGLAHMHRDMGDAKPAFVHRDMKPENILFGKSKGQLQFCICDFDSAHLADGEVHSNVLDSPKYLTEDEKLIKQLLEKGDTQPLTMHAKAHINDFYRSLDVRNMGLVFITLIAGRSPESIEEEITLDDVAPNIKMDANADEVKLQQLCELVSQMTEPWWDKRPSMEQVLERMQQIGIELPDYQHIS</sequence>
<dbReference type="PROSITE" id="PS00108">
    <property type="entry name" value="PROTEIN_KINASE_ST"/>
    <property type="match status" value="1"/>
</dbReference>
<dbReference type="InterPro" id="IPR008271">
    <property type="entry name" value="Ser/Thr_kinase_AS"/>
</dbReference>
<dbReference type="SMART" id="SM00220">
    <property type="entry name" value="S_TKc"/>
    <property type="match status" value="1"/>
</dbReference>